<dbReference type="InterPro" id="IPR007110">
    <property type="entry name" value="Ig-like_dom"/>
</dbReference>
<feature type="domain" description="MAM" evidence="18">
    <location>
        <begin position="25"/>
        <end position="90"/>
    </location>
</feature>
<dbReference type="SUPFAM" id="SSF48726">
    <property type="entry name" value="Immunoglobulin"/>
    <property type="match status" value="6"/>
</dbReference>
<evidence type="ECO:0000259" key="18">
    <source>
        <dbReference type="PROSITE" id="PS50060"/>
    </source>
</evidence>
<keyword evidence="7 15" id="KW-1133">Transmembrane helix</keyword>
<feature type="domain" description="MAM" evidence="18">
    <location>
        <begin position="439"/>
        <end position="602"/>
    </location>
</feature>
<feature type="domain" description="Ig-like" evidence="19">
    <location>
        <begin position="717"/>
        <end position="813"/>
    </location>
</feature>
<dbReference type="InterPro" id="IPR036179">
    <property type="entry name" value="Ig-like_dom_sf"/>
</dbReference>
<evidence type="ECO:0000256" key="3">
    <source>
        <dbReference type="ARBA" id="ARBA00022692"/>
    </source>
</evidence>
<dbReference type="CDD" id="cd06263">
    <property type="entry name" value="MAM"/>
    <property type="match status" value="1"/>
</dbReference>
<keyword evidence="8 15" id="KW-0472">Membrane</keyword>
<keyword evidence="21" id="KW-1185">Reference proteome</keyword>
<dbReference type="PANTHER" id="PTHR24416">
    <property type="entry name" value="TYROSINE-PROTEIN KINASE RECEPTOR"/>
    <property type="match status" value="1"/>
</dbReference>
<dbReference type="SUPFAM" id="SSF56112">
    <property type="entry name" value="Protein kinase-like (PK-like)"/>
    <property type="match status" value="1"/>
</dbReference>
<proteinExistence type="predicted"/>
<dbReference type="PRINTS" id="PR00109">
    <property type="entry name" value="TYRKINASE"/>
</dbReference>
<evidence type="ECO:0000256" key="8">
    <source>
        <dbReference type="ARBA" id="ARBA00023136"/>
    </source>
</evidence>
<feature type="domain" description="Ig-like" evidence="19">
    <location>
        <begin position="827"/>
        <end position="911"/>
    </location>
</feature>
<dbReference type="RefSeq" id="XP_038062517.1">
    <property type="nucleotide sequence ID" value="XM_038206589.1"/>
</dbReference>
<dbReference type="InterPro" id="IPR013783">
    <property type="entry name" value="Ig-like_fold"/>
</dbReference>
<evidence type="ECO:0000256" key="2">
    <source>
        <dbReference type="ARBA" id="ARBA00022679"/>
    </source>
</evidence>
<dbReference type="PROSITE" id="PS50835">
    <property type="entry name" value="IG_LIKE"/>
    <property type="match status" value="6"/>
</dbReference>
<organism evidence="20 21">
    <name type="scientific">Patiria miniata</name>
    <name type="common">Bat star</name>
    <name type="synonym">Asterina miniata</name>
    <dbReference type="NCBI Taxonomy" id="46514"/>
    <lineage>
        <taxon>Eukaryota</taxon>
        <taxon>Metazoa</taxon>
        <taxon>Echinodermata</taxon>
        <taxon>Eleutherozoa</taxon>
        <taxon>Asterozoa</taxon>
        <taxon>Asteroidea</taxon>
        <taxon>Valvatacea</taxon>
        <taxon>Valvatida</taxon>
        <taxon>Asterinidae</taxon>
        <taxon>Patiria</taxon>
    </lineage>
</organism>
<dbReference type="FunFam" id="1.10.510.10:FF:000554">
    <property type="entry name" value="Predicted protein"/>
    <property type="match status" value="1"/>
</dbReference>
<keyword evidence="6" id="KW-0067">ATP-binding</keyword>
<feature type="chain" id="PRO_5037219174" description="Receptor protein-tyrosine kinase" evidence="16">
    <location>
        <begin position="24"/>
        <end position="1440"/>
    </location>
</feature>
<keyword evidence="11" id="KW-0675">Receptor</keyword>
<dbReference type="InterPro" id="IPR001245">
    <property type="entry name" value="Ser-Thr/Tyr_kinase_cat_dom"/>
</dbReference>
<dbReference type="GO" id="GO:0004714">
    <property type="term" value="F:transmembrane receptor protein tyrosine kinase activity"/>
    <property type="evidence" value="ECO:0007669"/>
    <property type="project" value="TreeGrafter"/>
</dbReference>
<name>A0A914AFK3_PATMI</name>
<dbReference type="InterPro" id="IPR011009">
    <property type="entry name" value="Kinase-like_dom_sf"/>
</dbReference>
<keyword evidence="4" id="KW-0547">Nucleotide-binding</keyword>
<evidence type="ECO:0000256" key="15">
    <source>
        <dbReference type="SAM" id="Phobius"/>
    </source>
</evidence>
<dbReference type="PANTHER" id="PTHR24416:SF621">
    <property type="entry name" value="TYROSINE KINASE RECEPTOR CAD96CA"/>
    <property type="match status" value="1"/>
</dbReference>
<evidence type="ECO:0000256" key="9">
    <source>
        <dbReference type="ARBA" id="ARBA00023137"/>
    </source>
</evidence>
<evidence type="ECO:0000256" key="5">
    <source>
        <dbReference type="ARBA" id="ARBA00022777"/>
    </source>
</evidence>
<feature type="signal peptide" evidence="16">
    <location>
        <begin position="1"/>
        <end position="23"/>
    </location>
</feature>
<evidence type="ECO:0000313" key="20">
    <source>
        <dbReference type="EnsemblMetazoa" id="XP_038062517.1"/>
    </source>
</evidence>
<dbReference type="GO" id="GO:0007169">
    <property type="term" value="P:cell surface receptor protein tyrosine kinase signaling pathway"/>
    <property type="evidence" value="ECO:0007669"/>
    <property type="project" value="TreeGrafter"/>
</dbReference>
<dbReference type="PROSITE" id="PS50011">
    <property type="entry name" value="PROTEIN_KINASE_DOM"/>
    <property type="match status" value="1"/>
</dbReference>
<dbReference type="Pfam" id="PF00629">
    <property type="entry name" value="MAM"/>
    <property type="match status" value="1"/>
</dbReference>
<evidence type="ECO:0000256" key="14">
    <source>
        <dbReference type="SAM" id="MobiDB-lite"/>
    </source>
</evidence>
<evidence type="ECO:0000256" key="1">
    <source>
        <dbReference type="ARBA" id="ARBA00004167"/>
    </source>
</evidence>
<sequence>MIVAALHPILFMVWLAIFRTASASFNCTFEEGLCDWRQSGGDTYNWHLYQGRLPYSHTRPNFDVTVGVIPRMFLFDSTDDFPSDGGIAVLVEGEDHVFTCLIPDIKHEVELVWTLAGQGVKQVSNRSVVTIDGWDVSSSVVVSPNRDNHRKTLQCEAFDADGELIDNMTVSIAVKATTDFNCTFEEGFCGWRQSNDDRYKWLLQQGRTPIYSSGPQFDRTLGRTLNVYQLPVNQTLSDGEIIFTRSGQYTNGTFWLKARSCVRNATSEFQIALEAVRGYFDSDIAIDDINTVIPRMFLFDSTEDFPSNAGIAVLVEGEDHAFTCMVPDTNHEVEFVWTLAGQRVKQVINRSVDTIDGLSVSSSIVVSPNRDILGKTLQCEAIDADSEPIDSMTVSIAVRVSPKSSLMSLTGPSGNRLRPGGTANVATGIANTFASTVGFNCTFEEGWCGWRQSKEDRTDWSLKMGSTHPSSTGPAHDKTVGDYRGRYAYFHQYHSSEGTNAVLISPAVVPSKEQIANHAWCFSFWYNMYGSNMGTLNASRVAIGESVTEGEVLFSRSGEQTNRTTWLEEEICVTNLSSSFFIAFEGIRGNGSHSDIAIDDVESQVPRTSIIIFDWLGDNFYMGDTVYAIGRVFNRFTCRVPDIRAPVSLSWTFGGLEVSPDSYNNVTDSDGFTTSTSTVTIPISESDHGELLECVAFVAETHPVVNIFVTVHVQVPPAESSLSLYDSGGNLTGASTGVVEGAPHSFLCSVSQTRPAATIQWFLNDALQRTVDPPSGESDGLVDTTSNWTFVPSRANHGQRVKCVASTAESELPLPFVMVTVDVTGPPDTPAVSGNLSMTANETVQVTCQASHGYPDDWELAWTNGGLPLAGTHTTAMLTSGNRYRFSSTLNFTPTREDNGNMITCSTKRGSWDQDPIGSLGPIDVQYCPEFSAPPEITSRTFEEEDNVIFSCSADANPMPPDFITWERVESPGSLPSLYSNGTSTLLLINISREQAGTYRCRGDNGVPPVVYSSLVDVIVRSPVAPSVIGILISWPYLTAISVLGILLLISIAIQAAGYFYRKRKRPPQKKEQQNVSQSSEDGTGGPVRVVEDTECYENVGIPMQTIRAVESKPVESTYADIPDCRAAISRDQLTFLQELTQGTFGKVLLARALDIKQPGLVTRVAVKTVKDESDPKEKENLIRELNSMKPLSGHANIVKLLGYCINEDPIYVIMEHMANGNLKDILTDSRSEHVYDNLRGAVCASLTPKTLLSLARGVAEGMAYLASQGCLHQDLAARNVLVSEDMVSKISDFGFASDVAEMRTYQRKRTGFSPLRWMALESVVDDVYTTESDVWSFGVLLWEIVTLGGHPYPTMSAKKVVSKVKSGYRMPRPDHCRLQLYQVVRACWSKNPAVRPTFATITDKLGGLLGKANECILLESCQENIYKMSVSGGSDFEKI</sequence>
<dbReference type="OrthoDB" id="1668230at2759"/>
<dbReference type="Gene3D" id="3.30.200.20">
    <property type="entry name" value="Phosphorylase Kinase, domain 1"/>
    <property type="match status" value="1"/>
</dbReference>
<reference evidence="20" key="1">
    <citation type="submission" date="2022-11" db="UniProtKB">
        <authorList>
            <consortium name="EnsemblMetazoa"/>
        </authorList>
    </citation>
    <scope>IDENTIFICATION</scope>
</reference>
<accession>A0A914AFK3</accession>
<dbReference type="Gene3D" id="2.60.120.200">
    <property type="match status" value="4"/>
</dbReference>
<dbReference type="GO" id="GO:0043235">
    <property type="term" value="C:receptor complex"/>
    <property type="evidence" value="ECO:0007669"/>
    <property type="project" value="TreeGrafter"/>
</dbReference>
<dbReference type="InterPro" id="IPR013162">
    <property type="entry name" value="CD80_C2-set"/>
</dbReference>
<evidence type="ECO:0000256" key="10">
    <source>
        <dbReference type="ARBA" id="ARBA00023157"/>
    </source>
</evidence>
<dbReference type="GO" id="GO:0005886">
    <property type="term" value="C:plasma membrane"/>
    <property type="evidence" value="ECO:0007669"/>
    <property type="project" value="TreeGrafter"/>
</dbReference>
<dbReference type="SUPFAM" id="SSF49899">
    <property type="entry name" value="Concanavalin A-like lectins/glucanases"/>
    <property type="match status" value="3"/>
</dbReference>
<keyword evidence="3 15" id="KW-0812">Transmembrane</keyword>
<evidence type="ECO:0000259" key="19">
    <source>
        <dbReference type="PROSITE" id="PS50835"/>
    </source>
</evidence>
<feature type="region of interest" description="Disordered" evidence="14">
    <location>
        <begin position="1066"/>
        <end position="1089"/>
    </location>
</feature>
<dbReference type="InterPro" id="IPR050122">
    <property type="entry name" value="RTK"/>
</dbReference>
<evidence type="ECO:0008006" key="22">
    <source>
        <dbReference type="Google" id="ProtNLM"/>
    </source>
</evidence>
<dbReference type="InterPro" id="IPR008266">
    <property type="entry name" value="Tyr_kinase_AS"/>
</dbReference>
<feature type="domain" description="Ig-like" evidence="19">
    <location>
        <begin position="606"/>
        <end position="696"/>
    </location>
</feature>
<feature type="domain" description="Ig-like" evidence="19">
    <location>
        <begin position="70"/>
        <end position="171"/>
    </location>
</feature>
<feature type="domain" description="Protein kinase" evidence="17">
    <location>
        <begin position="1134"/>
        <end position="1410"/>
    </location>
</feature>
<keyword evidence="5" id="KW-0418">Kinase</keyword>
<dbReference type="Pfam" id="PF07714">
    <property type="entry name" value="PK_Tyr_Ser-Thr"/>
    <property type="match status" value="1"/>
</dbReference>
<evidence type="ECO:0000256" key="6">
    <source>
        <dbReference type="ARBA" id="ARBA00022840"/>
    </source>
</evidence>
<comment type="subcellular location">
    <subcellularLocation>
        <location evidence="1">Membrane</location>
        <topology evidence="1">Single-pass membrane protein</topology>
    </subcellularLocation>
</comment>
<feature type="domain" description="Ig-like" evidence="19">
    <location>
        <begin position="929"/>
        <end position="1017"/>
    </location>
</feature>
<evidence type="ECO:0000256" key="12">
    <source>
        <dbReference type="ARBA" id="ARBA00023180"/>
    </source>
</evidence>
<dbReference type="PROSITE" id="PS00109">
    <property type="entry name" value="PROTEIN_KINASE_TYR"/>
    <property type="match status" value="1"/>
</dbReference>
<dbReference type="GO" id="GO:0005524">
    <property type="term" value="F:ATP binding"/>
    <property type="evidence" value="ECO:0007669"/>
    <property type="project" value="UniProtKB-KW"/>
</dbReference>
<dbReference type="InterPro" id="IPR003598">
    <property type="entry name" value="Ig_sub2"/>
</dbReference>
<keyword evidence="16" id="KW-0732">Signal</keyword>
<dbReference type="Pfam" id="PF08205">
    <property type="entry name" value="C2-set_2"/>
    <property type="match status" value="2"/>
</dbReference>
<evidence type="ECO:0000256" key="7">
    <source>
        <dbReference type="ARBA" id="ARBA00022989"/>
    </source>
</evidence>
<keyword evidence="12" id="KW-0325">Glycoprotein</keyword>
<feature type="domain" description="MAM" evidence="18">
    <location>
        <begin position="180"/>
        <end position="246"/>
    </location>
</feature>
<dbReference type="SMART" id="SM00137">
    <property type="entry name" value="MAM"/>
    <property type="match status" value="2"/>
</dbReference>
<dbReference type="Gene3D" id="2.60.40.10">
    <property type="entry name" value="Immunoglobulins"/>
    <property type="match status" value="6"/>
</dbReference>
<keyword evidence="10" id="KW-1015">Disulfide bond</keyword>
<dbReference type="InterPro" id="IPR000998">
    <property type="entry name" value="MAM_dom"/>
</dbReference>
<dbReference type="SMART" id="SM00409">
    <property type="entry name" value="IG"/>
    <property type="match status" value="4"/>
</dbReference>
<evidence type="ECO:0000256" key="4">
    <source>
        <dbReference type="ARBA" id="ARBA00022741"/>
    </source>
</evidence>
<dbReference type="Pfam" id="PF13927">
    <property type="entry name" value="Ig_3"/>
    <property type="match status" value="1"/>
</dbReference>
<feature type="transmembrane region" description="Helical" evidence="15">
    <location>
        <begin position="1035"/>
        <end position="1061"/>
    </location>
</feature>
<feature type="domain" description="Ig-like" evidence="19">
    <location>
        <begin position="294"/>
        <end position="395"/>
    </location>
</feature>
<dbReference type="InterPro" id="IPR013320">
    <property type="entry name" value="ConA-like_dom_sf"/>
</dbReference>
<dbReference type="InterPro" id="IPR003599">
    <property type="entry name" value="Ig_sub"/>
</dbReference>
<dbReference type="Gene3D" id="1.10.510.10">
    <property type="entry name" value="Transferase(Phosphotransferase) domain 1"/>
    <property type="match status" value="1"/>
</dbReference>
<dbReference type="InterPro" id="IPR000719">
    <property type="entry name" value="Prot_kinase_dom"/>
</dbReference>
<keyword evidence="9" id="KW-0829">Tyrosine-protein kinase</keyword>
<dbReference type="GeneID" id="119733008"/>
<keyword evidence="2" id="KW-0808">Transferase</keyword>
<dbReference type="EnsemblMetazoa" id="XM_038206589.1">
    <property type="protein sequence ID" value="XP_038062517.1"/>
    <property type="gene ID" value="LOC119733008"/>
</dbReference>
<evidence type="ECO:0000256" key="13">
    <source>
        <dbReference type="ARBA" id="ARBA00023319"/>
    </source>
</evidence>
<dbReference type="SMART" id="SM00408">
    <property type="entry name" value="IGc2"/>
    <property type="match status" value="1"/>
</dbReference>
<protein>
    <recommendedName>
        <fullName evidence="22">Receptor protein-tyrosine kinase</fullName>
    </recommendedName>
</protein>
<evidence type="ECO:0000313" key="21">
    <source>
        <dbReference type="Proteomes" id="UP000887568"/>
    </source>
</evidence>
<keyword evidence="13" id="KW-0393">Immunoglobulin domain</keyword>
<evidence type="ECO:0000259" key="17">
    <source>
        <dbReference type="PROSITE" id="PS50011"/>
    </source>
</evidence>
<evidence type="ECO:0000256" key="11">
    <source>
        <dbReference type="ARBA" id="ARBA00023170"/>
    </source>
</evidence>
<dbReference type="PROSITE" id="PS50060">
    <property type="entry name" value="MAM_2"/>
    <property type="match status" value="3"/>
</dbReference>
<evidence type="ECO:0000256" key="16">
    <source>
        <dbReference type="SAM" id="SignalP"/>
    </source>
</evidence>
<dbReference type="CDD" id="cd00192">
    <property type="entry name" value="PTKc"/>
    <property type="match status" value="1"/>
</dbReference>
<dbReference type="Proteomes" id="UP000887568">
    <property type="component" value="Unplaced"/>
</dbReference>